<keyword evidence="3" id="KW-0731">Sigma factor</keyword>
<dbReference type="CDD" id="cd06171">
    <property type="entry name" value="Sigma70_r4"/>
    <property type="match status" value="1"/>
</dbReference>
<dbReference type="Gene3D" id="1.10.10.10">
    <property type="entry name" value="Winged helix-like DNA-binding domain superfamily/Winged helix DNA-binding domain"/>
    <property type="match status" value="1"/>
</dbReference>
<dbReference type="EMBL" id="FQYO01000002">
    <property type="protein sequence ID" value="SHI64070.1"/>
    <property type="molecule type" value="Genomic_DNA"/>
</dbReference>
<accession>A0A1M6CSX1</accession>
<dbReference type="InterPro" id="IPR013325">
    <property type="entry name" value="RNA_pol_sigma_r2"/>
</dbReference>
<dbReference type="NCBIfam" id="NF009176">
    <property type="entry name" value="PRK12524.1"/>
    <property type="match status" value="1"/>
</dbReference>
<evidence type="ECO:0000313" key="9">
    <source>
        <dbReference type="Proteomes" id="UP000184292"/>
    </source>
</evidence>
<dbReference type="InterPro" id="IPR007627">
    <property type="entry name" value="RNA_pol_sigma70_r2"/>
</dbReference>
<evidence type="ECO:0000256" key="5">
    <source>
        <dbReference type="ARBA" id="ARBA00023163"/>
    </source>
</evidence>
<keyword evidence="9" id="KW-1185">Reference proteome</keyword>
<keyword evidence="4" id="KW-0238">DNA-binding</keyword>
<reference evidence="8 9" key="1">
    <citation type="submission" date="2016-11" db="EMBL/GenBank/DDBJ databases">
        <authorList>
            <person name="Jaros S."/>
            <person name="Januszkiewicz K."/>
            <person name="Wedrychowicz H."/>
        </authorList>
    </citation>
    <scope>NUCLEOTIDE SEQUENCE [LARGE SCALE GENOMIC DNA]</scope>
    <source>
        <strain evidence="8 9">DSM 100565</strain>
    </source>
</reference>
<dbReference type="Gene3D" id="1.10.1740.10">
    <property type="match status" value="1"/>
</dbReference>
<dbReference type="NCBIfam" id="TIGR02937">
    <property type="entry name" value="sigma70-ECF"/>
    <property type="match status" value="1"/>
</dbReference>
<protein>
    <submittedName>
        <fullName evidence="8">RNA polymerase, sigma subunit, ECF family</fullName>
    </submittedName>
</protein>
<dbReference type="Proteomes" id="UP000184292">
    <property type="component" value="Unassembled WGS sequence"/>
</dbReference>
<organism evidence="8 9">
    <name type="scientific">Wenxinia saemankumensis</name>
    <dbReference type="NCBI Taxonomy" id="1447782"/>
    <lineage>
        <taxon>Bacteria</taxon>
        <taxon>Pseudomonadati</taxon>
        <taxon>Pseudomonadota</taxon>
        <taxon>Alphaproteobacteria</taxon>
        <taxon>Rhodobacterales</taxon>
        <taxon>Roseobacteraceae</taxon>
        <taxon>Wenxinia</taxon>
    </lineage>
</organism>
<evidence type="ECO:0000256" key="3">
    <source>
        <dbReference type="ARBA" id="ARBA00023082"/>
    </source>
</evidence>
<evidence type="ECO:0000256" key="1">
    <source>
        <dbReference type="ARBA" id="ARBA00010641"/>
    </source>
</evidence>
<dbReference type="SUPFAM" id="SSF88659">
    <property type="entry name" value="Sigma3 and sigma4 domains of RNA polymerase sigma factors"/>
    <property type="match status" value="1"/>
</dbReference>
<evidence type="ECO:0000259" key="7">
    <source>
        <dbReference type="Pfam" id="PF08281"/>
    </source>
</evidence>
<evidence type="ECO:0000256" key="4">
    <source>
        <dbReference type="ARBA" id="ARBA00023125"/>
    </source>
</evidence>
<evidence type="ECO:0000313" key="8">
    <source>
        <dbReference type="EMBL" id="SHI64070.1"/>
    </source>
</evidence>
<dbReference type="OrthoDB" id="9780326at2"/>
<dbReference type="AlphaFoldDB" id="A0A1M6CSX1"/>
<evidence type="ECO:0000256" key="2">
    <source>
        <dbReference type="ARBA" id="ARBA00023015"/>
    </source>
</evidence>
<sequence length="202" mass="21619">MRQASAPDAAAPCEGAPDPHGALLLAYANGDARAARDLTLALAPRALSQAQRMLADRAEAEDVVQEALMRLWRIAPDWRQGEARVTTWLYRVVANLCLDRLRRRGRAAPLDAVPEPADDAPGAAEGLLEAARHRALAEALAAIPERQAHAVALRHLEGLGNPEIAAAMDIGVEAVESLTARGKRALAAILAERRAELGWTDE</sequence>
<dbReference type="GO" id="GO:0006352">
    <property type="term" value="P:DNA-templated transcription initiation"/>
    <property type="evidence" value="ECO:0007669"/>
    <property type="project" value="InterPro"/>
</dbReference>
<dbReference type="InterPro" id="IPR036388">
    <property type="entry name" value="WH-like_DNA-bd_sf"/>
</dbReference>
<gene>
    <name evidence="8" type="ORF">SAMN05444417_1347</name>
</gene>
<comment type="similarity">
    <text evidence="1">Belongs to the sigma-70 factor family. ECF subfamily.</text>
</comment>
<dbReference type="InterPro" id="IPR013249">
    <property type="entry name" value="RNA_pol_sigma70_r4_t2"/>
</dbReference>
<dbReference type="SUPFAM" id="SSF88946">
    <property type="entry name" value="Sigma2 domain of RNA polymerase sigma factors"/>
    <property type="match status" value="1"/>
</dbReference>
<dbReference type="InterPro" id="IPR039425">
    <property type="entry name" value="RNA_pol_sigma-70-like"/>
</dbReference>
<dbReference type="GO" id="GO:0003677">
    <property type="term" value="F:DNA binding"/>
    <property type="evidence" value="ECO:0007669"/>
    <property type="project" value="UniProtKB-KW"/>
</dbReference>
<keyword evidence="5" id="KW-0804">Transcription</keyword>
<dbReference type="GO" id="GO:0016987">
    <property type="term" value="F:sigma factor activity"/>
    <property type="evidence" value="ECO:0007669"/>
    <property type="project" value="UniProtKB-KW"/>
</dbReference>
<feature type="domain" description="RNA polymerase sigma-70 region 2" evidence="6">
    <location>
        <begin position="41"/>
        <end position="106"/>
    </location>
</feature>
<proteinExistence type="inferred from homology"/>
<name>A0A1M6CSX1_9RHOB</name>
<dbReference type="PANTHER" id="PTHR43133:SF8">
    <property type="entry name" value="RNA POLYMERASE SIGMA FACTOR HI_1459-RELATED"/>
    <property type="match status" value="1"/>
</dbReference>
<dbReference type="PANTHER" id="PTHR43133">
    <property type="entry name" value="RNA POLYMERASE ECF-TYPE SIGMA FACTO"/>
    <property type="match status" value="1"/>
</dbReference>
<dbReference type="RefSeq" id="WP_083601192.1">
    <property type="nucleotide sequence ID" value="NZ_FQYO01000002.1"/>
</dbReference>
<dbReference type="STRING" id="1447782.SAMN05444417_1347"/>
<dbReference type="Pfam" id="PF08281">
    <property type="entry name" value="Sigma70_r4_2"/>
    <property type="match status" value="1"/>
</dbReference>
<keyword evidence="2" id="KW-0805">Transcription regulation</keyword>
<dbReference type="InterPro" id="IPR013324">
    <property type="entry name" value="RNA_pol_sigma_r3/r4-like"/>
</dbReference>
<evidence type="ECO:0000259" key="6">
    <source>
        <dbReference type="Pfam" id="PF04542"/>
    </source>
</evidence>
<dbReference type="Pfam" id="PF04542">
    <property type="entry name" value="Sigma70_r2"/>
    <property type="match status" value="1"/>
</dbReference>
<dbReference type="InterPro" id="IPR014284">
    <property type="entry name" value="RNA_pol_sigma-70_dom"/>
</dbReference>
<feature type="domain" description="RNA polymerase sigma factor 70 region 4 type 2" evidence="7">
    <location>
        <begin position="134"/>
        <end position="186"/>
    </location>
</feature>